<dbReference type="Proteomes" id="UP000266287">
    <property type="component" value="Unassembled WGS sequence"/>
</dbReference>
<dbReference type="PANTHER" id="PTHR30189:SF1">
    <property type="entry name" value="LPS-ASSEMBLY PROTEIN LPTD"/>
    <property type="match status" value="1"/>
</dbReference>
<dbReference type="GO" id="GO:0061024">
    <property type="term" value="P:membrane organization"/>
    <property type="evidence" value="ECO:0007669"/>
    <property type="project" value="InterPro"/>
</dbReference>
<dbReference type="EMBL" id="NDHY01000001">
    <property type="protein sequence ID" value="RII00968.1"/>
    <property type="molecule type" value="Genomic_DNA"/>
</dbReference>
<proteinExistence type="predicted"/>
<gene>
    <name evidence="3" type="ORF">B9J77_00025</name>
</gene>
<feature type="chain" id="PRO_5017251551" evidence="1">
    <location>
        <begin position="21"/>
        <end position="585"/>
    </location>
</feature>
<evidence type="ECO:0000259" key="2">
    <source>
        <dbReference type="Pfam" id="PF04453"/>
    </source>
</evidence>
<evidence type="ECO:0000256" key="1">
    <source>
        <dbReference type="SAM" id="SignalP"/>
    </source>
</evidence>
<protein>
    <submittedName>
        <fullName evidence="3">LPS-assembly protein LptD</fullName>
    </submittedName>
</protein>
<dbReference type="AlphaFoldDB" id="A0A399FX18"/>
<dbReference type="Pfam" id="PF04453">
    <property type="entry name" value="LptD"/>
    <property type="match status" value="1"/>
</dbReference>
<feature type="domain" description="LptD C-terminal" evidence="2">
    <location>
        <begin position="210"/>
        <end position="414"/>
    </location>
</feature>
<reference evidence="3 4" key="1">
    <citation type="submission" date="2018-08" db="EMBL/GenBank/DDBJ databases">
        <title>Draft genome of candidate division NPL-UPA2 bacterium Unc8 that adapted to ultra-basic serpentinizing groundwater.</title>
        <authorList>
            <person name="Ishii S."/>
            <person name="Suzuki S."/>
            <person name="Nealson K.H."/>
        </authorList>
    </citation>
    <scope>NUCLEOTIDE SEQUENCE [LARGE SCALE GENOMIC DNA]</scope>
    <source>
        <strain evidence="3">Unc8</strain>
    </source>
</reference>
<dbReference type="InterPro" id="IPR007543">
    <property type="entry name" value="LptD_C"/>
</dbReference>
<accession>A0A399FX18</accession>
<dbReference type="PANTHER" id="PTHR30189">
    <property type="entry name" value="LPS-ASSEMBLY PROTEIN"/>
    <property type="match status" value="1"/>
</dbReference>
<dbReference type="GO" id="GO:1990351">
    <property type="term" value="C:transporter complex"/>
    <property type="evidence" value="ECO:0007669"/>
    <property type="project" value="TreeGrafter"/>
</dbReference>
<name>A0A399FX18_UNCN2</name>
<comment type="caution">
    <text evidence="3">The sequence shown here is derived from an EMBL/GenBank/DDBJ whole genome shotgun (WGS) entry which is preliminary data.</text>
</comment>
<evidence type="ECO:0000313" key="3">
    <source>
        <dbReference type="EMBL" id="RII00968.1"/>
    </source>
</evidence>
<sequence>MMREILLLMLVSLFITPAHAEAAPHLIIHSAAYIEYLEEAQLLRAQGNVEIEYGAMRFRADYVKVDFAERVASAEGNVTVTCLCHPPCYRITADKVKVHLQERLRAYHSIFWVGSIPIFYLPIYETSLRDEVRYPDYGVPRRLVVRPGYDAGWFLWTYYNWYVNPELRGRFYLDHFEYLDTGIGFDVDYQTGDGEGFFYIYSTLADEERARWKLHLRHRQEITEDTAGLLSVDSFSDTDFNIDFESEERWKRFTKEELDAQRRDPKGSFSLLQIKPDYALELYTRIRLNDWVSPFTERIPELSFDFFRQRVGRTPFFWDVDGNTARLRHFPDEESVTQANINFELSRPGSIGWLRFEPALRTRGFWYNRNRLDQKAVYMGNYEVSLGVNTRLYSPPFRFGYHIFEPRLRYYYSPPPPVRRDDLFKFVDKLPDGKDFFDLEVGNRFIRWLDDGRKKDFAALNLRTRFYRDGRENSWEPLITELILRPADGVSFQGWTRYDLNVGRLKSIEASLYYQMAPDWKVALSGRYNWIDARYEEWEVGFTRRIHCWKIHFSLWSELDKTRVFIGFELENILDHPVKAEALIR</sequence>
<dbReference type="InterPro" id="IPR050218">
    <property type="entry name" value="LptD"/>
</dbReference>
<dbReference type="GO" id="GO:0009279">
    <property type="term" value="C:cell outer membrane"/>
    <property type="evidence" value="ECO:0007669"/>
    <property type="project" value="TreeGrafter"/>
</dbReference>
<organism evidence="3 4">
    <name type="scientific">candidate division NPL-UPA2 bacterium Unc8</name>
    <dbReference type="NCBI Taxonomy" id="1980939"/>
    <lineage>
        <taxon>Bacteria</taxon>
    </lineage>
</organism>
<keyword evidence="1" id="KW-0732">Signal</keyword>
<feature type="signal peptide" evidence="1">
    <location>
        <begin position="1"/>
        <end position="20"/>
    </location>
</feature>
<evidence type="ECO:0000313" key="4">
    <source>
        <dbReference type="Proteomes" id="UP000266287"/>
    </source>
</evidence>